<gene>
    <name evidence="8" type="ORF">V5799_023323</name>
</gene>
<proteinExistence type="predicted"/>
<comment type="subcellular location">
    <subcellularLocation>
        <location evidence="1">Membrane</location>
        <topology evidence="1">Multi-pass membrane protein</topology>
    </subcellularLocation>
</comment>
<dbReference type="PANTHER" id="PTHR22950:SF703">
    <property type="entry name" value="AMINO ACID TRANSPORTER TRANSMEMBRANE DOMAIN-CONTAINING PROTEIN"/>
    <property type="match status" value="1"/>
</dbReference>
<evidence type="ECO:0000256" key="6">
    <source>
        <dbReference type="SAM" id="SignalP"/>
    </source>
</evidence>
<evidence type="ECO:0000256" key="1">
    <source>
        <dbReference type="ARBA" id="ARBA00004141"/>
    </source>
</evidence>
<protein>
    <recommendedName>
        <fullName evidence="7">Amino acid transporter transmembrane domain-containing protein</fullName>
    </recommendedName>
</protein>
<evidence type="ECO:0000256" key="2">
    <source>
        <dbReference type="ARBA" id="ARBA00022692"/>
    </source>
</evidence>
<evidence type="ECO:0000256" key="4">
    <source>
        <dbReference type="ARBA" id="ARBA00023136"/>
    </source>
</evidence>
<reference evidence="8 9" key="1">
    <citation type="journal article" date="2023" name="Arcadia Sci">
        <title>De novo assembly of a long-read Amblyomma americanum tick genome.</title>
        <authorList>
            <person name="Chou S."/>
            <person name="Poskanzer K.E."/>
            <person name="Rollins M."/>
            <person name="Thuy-Boun P.S."/>
        </authorList>
    </citation>
    <scope>NUCLEOTIDE SEQUENCE [LARGE SCALE GENOMIC DNA]</scope>
    <source>
        <strain evidence="8">F_SG_1</strain>
        <tissue evidence="8">Salivary glands</tissue>
    </source>
</reference>
<feature type="domain" description="Amino acid transporter transmembrane" evidence="7">
    <location>
        <begin position="5"/>
        <end position="219"/>
    </location>
</feature>
<feature type="transmembrane region" description="Helical" evidence="5">
    <location>
        <begin position="176"/>
        <end position="198"/>
    </location>
</feature>
<comment type="caution">
    <text evidence="8">The sequence shown here is derived from an EMBL/GenBank/DDBJ whole genome shotgun (WGS) entry which is preliminary data.</text>
</comment>
<keyword evidence="6" id="KW-0732">Signal</keyword>
<dbReference type="PANTHER" id="PTHR22950">
    <property type="entry name" value="AMINO ACID TRANSPORTER"/>
    <property type="match status" value="1"/>
</dbReference>
<dbReference type="GO" id="GO:0005774">
    <property type="term" value="C:vacuolar membrane"/>
    <property type="evidence" value="ECO:0007669"/>
    <property type="project" value="TreeGrafter"/>
</dbReference>
<accession>A0AAQ4FI96</accession>
<feature type="transmembrane region" description="Helical" evidence="5">
    <location>
        <begin position="70"/>
        <end position="93"/>
    </location>
</feature>
<dbReference type="Gene3D" id="1.20.1740.10">
    <property type="entry name" value="Amino acid/polyamine transporter I"/>
    <property type="match status" value="1"/>
</dbReference>
<dbReference type="Pfam" id="PF01490">
    <property type="entry name" value="Aa_trans"/>
    <property type="match status" value="1"/>
</dbReference>
<dbReference type="InterPro" id="IPR013057">
    <property type="entry name" value="AA_transpt_TM"/>
</dbReference>
<dbReference type="Proteomes" id="UP001321473">
    <property type="component" value="Unassembled WGS sequence"/>
</dbReference>
<evidence type="ECO:0000313" key="9">
    <source>
        <dbReference type="Proteomes" id="UP001321473"/>
    </source>
</evidence>
<feature type="signal peptide" evidence="6">
    <location>
        <begin position="1"/>
        <end position="22"/>
    </location>
</feature>
<organism evidence="8 9">
    <name type="scientific">Amblyomma americanum</name>
    <name type="common">Lone star tick</name>
    <dbReference type="NCBI Taxonomy" id="6943"/>
    <lineage>
        <taxon>Eukaryota</taxon>
        <taxon>Metazoa</taxon>
        <taxon>Ecdysozoa</taxon>
        <taxon>Arthropoda</taxon>
        <taxon>Chelicerata</taxon>
        <taxon>Arachnida</taxon>
        <taxon>Acari</taxon>
        <taxon>Parasitiformes</taxon>
        <taxon>Ixodida</taxon>
        <taxon>Ixodoidea</taxon>
        <taxon>Ixodidae</taxon>
        <taxon>Amblyomminae</taxon>
        <taxon>Amblyomma</taxon>
    </lineage>
</organism>
<keyword evidence="2 5" id="KW-0812">Transmembrane</keyword>
<feature type="transmembrane region" description="Helical" evidence="5">
    <location>
        <begin position="153"/>
        <end position="170"/>
    </location>
</feature>
<keyword evidence="9" id="KW-1185">Reference proteome</keyword>
<keyword evidence="3 5" id="KW-1133">Transmembrane helix</keyword>
<feature type="transmembrane region" description="Helical" evidence="5">
    <location>
        <begin position="41"/>
        <end position="58"/>
    </location>
</feature>
<evidence type="ECO:0000259" key="7">
    <source>
        <dbReference type="Pfam" id="PF01490"/>
    </source>
</evidence>
<dbReference type="AlphaFoldDB" id="A0AAQ4FI96"/>
<keyword evidence="4 5" id="KW-0472">Membrane</keyword>
<evidence type="ECO:0000256" key="5">
    <source>
        <dbReference type="SAM" id="Phobius"/>
    </source>
</evidence>
<evidence type="ECO:0000313" key="8">
    <source>
        <dbReference type="EMBL" id="KAK8786900.1"/>
    </source>
</evidence>
<evidence type="ECO:0000256" key="3">
    <source>
        <dbReference type="ARBA" id="ARBA00022989"/>
    </source>
</evidence>
<sequence>MGATAVAFVIIVVVCCIRMSNGTAAWPRAPPSISVTGYFRGFGTIMFSYGGAAMFPTIQNDMKQRSRFPLAVAYATIALVALYVVMAILGYLTFGNSVNPNILTSIGDGPVSIAVQLLFIVHLVTGFLIIINPMCQEVEEHIGVPTEFTWKRVVMRATIMVALLLTTETVPHFGKVLPLVGSFMVGLTTFILPCVFYYKLCSDTSPEWKDRVCKNRLCILNEHGAIGSLNSQDEKIVVLQARSVTAPSSRYEHMCRRRGPTMRWRTPAGFRSGCFQGLQHNRALRGLVLCSRRQPKCVSFGSVVFAKRGYPVAVAAPKCEARCFISTLVRSTPA</sequence>
<feature type="chain" id="PRO_5042968837" description="Amino acid transporter transmembrane domain-containing protein" evidence="6">
    <location>
        <begin position="23"/>
        <end position="334"/>
    </location>
</feature>
<feature type="transmembrane region" description="Helical" evidence="5">
    <location>
        <begin position="113"/>
        <end position="132"/>
    </location>
</feature>
<name>A0AAQ4FI96_AMBAM</name>
<dbReference type="EMBL" id="JARKHS020002301">
    <property type="protein sequence ID" value="KAK8786900.1"/>
    <property type="molecule type" value="Genomic_DNA"/>
</dbReference>
<dbReference type="GO" id="GO:0015179">
    <property type="term" value="F:L-amino acid transmembrane transporter activity"/>
    <property type="evidence" value="ECO:0007669"/>
    <property type="project" value="TreeGrafter"/>
</dbReference>